<reference evidence="2 3" key="1">
    <citation type="submission" date="2020-08" db="EMBL/GenBank/DDBJ databases">
        <title>Genomic Encyclopedia of Type Strains, Phase III (KMG-III): the genomes of soil and plant-associated and newly described type strains.</title>
        <authorList>
            <person name="Whitman W."/>
        </authorList>
    </citation>
    <scope>NUCLEOTIDE SEQUENCE [LARGE SCALE GENOMIC DNA]</scope>
    <source>
        <strain evidence="2 3">CECT 5831</strain>
    </source>
</reference>
<organism evidence="2 3">
    <name type="scientific">Paenibacillus rhizosphaerae</name>
    <dbReference type="NCBI Taxonomy" id="297318"/>
    <lineage>
        <taxon>Bacteria</taxon>
        <taxon>Bacillati</taxon>
        <taxon>Bacillota</taxon>
        <taxon>Bacilli</taxon>
        <taxon>Bacillales</taxon>
        <taxon>Paenibacillaceae</taxon>
        <taxon>Paenibacillus</taxon>
    </lineage>
</organism>
<dbReference type="AlphaFoldDB" id="A0A839TQ71"/>
<keyword evidence="1" id="KW-1133">Transmembrane helix</keyword>
<dbReference type="Proteomes" id="UP000517523">
    <property type="component" value="Unassembled WGS sequence"/>
</dbReference>
<dbReference type="EMBL" id="JACHXJ010000003">
    <property type="protein sequence ID" value="MBB3128872.1"/>
    <property type="molecule type" value="Genomic_DNA"/>
</dbReference>
<evidence type="ECO:0000256" key="1">
    <source>
        <dbReference type="SAM" id="Phobius"/>
    </source>
</evidence>
<name>A0A839TQ71_9BACL</name>
<keyword evidence="1" id="KW-0472">Membrane</keyword>
<comment type="caution">
    <text evidence="2">The sequence shown here is derived from an EMBL/GenBank/DDBJ whole genome shotgun (WGS) entry which is preliminary data.</text>
</comment>
<keyword evidence="1" id="KW-0812">Transmembrane</keyword>
<accession>A0A839TQ71</accession>
<evidence type="ECO:0000313" key="3">
    <source>
        <dbReference type="Proteomes" id="UP000517523"/>
    </source>
</evidence>
<evidence type="ECO:0000313" key="2">
    <source>
        <dbReference type="EMBL" id="MBB3128872.1"/>
    </source>
</evidence>
<sequence>MATKRKPPTLQQKKEEVNRRAVLWVGIGLLLLILLISVLIIFNV</sequence>
<protein>
    <submittedName>
        <fullName evidence="2">Uncharacterized protein</fullName>
    </submittedName>
</protein>
<proteinExistence type="predicted"/>
<feature type="transmembrane region" description="Helical" evidence="1">
    <location>
        <begin position="21"/>
        <end position="42"/>
    </location>
</feature>
<dbReference type="RefSeq" id="WP_256992312.1">
    <property type="nucleotide sequence ID" value="NZ_JACHXJ010000003.1"/>
</dbReference>
<gene>
    <name evidence="2" type="ORF">FHS19_003547</name>
</gene>